<sequence length="77" mass="8237">MSADIATIATQIPSSAAQHAVAKIMAALGSQSRWNYDTLDSVAEAVRPVMKDMEGLVPSVFDQSPAAVEFWEAVNSR</sequence>
<comment type="caution">
    <text evidence="1">The sequence shown here is derived from an EMBL/GenBank/DDBJ whole genome shotgun (WGS) entry which is preliminary data.</text>
</comment>
<dbReference type="AlphaFoldDB" id="A0A0J6WJA3"/>
<dbReference type="STRING" id="37916.MCHLDSM_01292"/>
<dbReference type="EMBL" id="JYNL01000009">
    <property type="protein sequence ID" value="KMO82669.1"/>
    <property type="molecule type" value="Genomic_DNA"/>
</dbReference>
<dbReference type="PATRIC" id="fig|37916.4.peg.1182"/>
<gene>
    <name evidence="1" type="ORF">MCHLDSM_01292</name>
</gene>
<keyword evidence="2" id="KW-1185">Reference proteome</keyword>
<name>A0A0J6WJA3_9MYCO</name>
<evidence type="ECO:0000313" key="1">
    <source>
        <dbReference type="EMBL" id="KMO82669.1"/>
    </source>
</evidence>
<reference evidence="1 2" key="1">
    <citation type="journal article" date="2015" name="Genome Biol. Evol.">
        <title>Characterization of Three Mycobacterium spp. with Potential Use in Bioremediation by Genome Sequencing and Comparative Genomics.</title>
        <authorList>
            <person name="Das S."/>
            <person name="Pettersson B.M."/>
            <person name="Behra P.R."/>
            <person name="Ramesh M."/>
            <person name="Dasgupta S."/>
            <person name="Bhattacharya A."/>
            <person name="Kirsebom L.A."/>
        </authorList>
    </citation>
    <scope>NUCLEOTIDE SEQUENCE [LARGE SCALE GENOMIC DNA]</scope>
    <source>
        <strain evidence="1 2">DSM 43826</strain>
    </source>
</reference>
<dbReference type="RefSeq" id="WP_048469179.1">
    <property type="nucleotide sequence ID" value="NZ_JYNL01000009.1"/>
</dbReference>
<accession>A0A0J6WJA3</accession>
<organism evidence="1 2">
    <name type="scientific">Mycolicibacterium chlorophenolicum</name>
    <dbReference type="NCBI Taxonomy" id="37916"/>
    <lineage>
        <taxon>Bacteria</taxon>
        <taxon>Bacillati</taxon>
        <taxon>Actinomycetota</taxon>
        <taxon>Actinomycetes</taxon>
        <taxon>Mycobacteriales</taxon>
        <taxon>Mycobacteriaceae</taxon>
        <taxon>Mycolicibacterium</taxon>
    </lineage>
</organism>
<protein>
    <submittedName>
        <fullName evidence="1">Uncharacterized protein</fullName>
    </submittedName>
</protein>
<dbReference type="Proteomes" id="UP000036513">
    <property type="component" value="Unassembled WGS sequence"/>
</dbReference>
<proteinExistence type="predicted"/>
<evidence type="ECO:0000313" key="2">
    <source>
        <dbReference type="Proteomes" id="UP000036513"/>
    </source>
</evidence>